<evidence type="ECO:0008006" key="4">
    <source>
        <dbReference type="Google" id="ProtNLM"/>
    </source>
</evidence>
<feature type="transmembrane region" description="Helical" evidence="1">
    <location>
        <begin position="70"/>
        <end position="89"/>
    </location>
</feature>
<feature type="transmembrane region" description="Helical" evidence="1">
    <location>
        <begin position="127"/>
        <end position="144"/>
    </location>
</feature>
<feature type="transmembrane region" description="Helical" evidence="1">
    <location>
        <begin position="6"/>
        <end position="24"/>
    </location>
</feature>
<reference evidence="2 3" key="1">
    <citation type="submission" date="2022-12" db="EMBL/GenBank/DDBJ databases">
        <title>Draft genome sequence of Paenibacillus sp. dW9.</title>
        <authorList>
            <person name="Choi E.-W."/>
            <person name="Kim D.-U."/>
        </authorList>
    </citation>
    <scope>NUCLEOTIDE SEQUENCE [LARGE SCALE GENOMIC DNA]</scope>
    <source>
        <strain evidence="3">dW9</strain>
    </source>
</reference>
<gene>
    <name evidence="2" type="ORF">O9H85_16555</name>
</gene>
<dbReference type="RefSeq" id="WP_269882525.1">
    <property type="nucleotide sequence ID" value="NZ_JAQAGZ010000010.1"/>
</dbReference>
<comment type="caution">
    <text evidence="2">The sequence shown here is derived from an EMBL/GenBank/DDBJ whole genome shotgun (WGS) entry which is preliminary data.</text>
</comment>
<keyword evidence="3" id="KW-1185">Reference proteome</keyword>
<accession>A0ABT4QB11</accession>
<feature type="transmembrane region" description="Helical" evidence="1">
    <location>
        <begin position="96"/>
        <end position="115"/>
    </location>
</feature>
<dbReference type="InterPro" id="IPR048147">
    <property type="entry name" value="CBO0543-like"/>
</dbReference>
<organism evidence="2 3">
    <name type="scientific">Paenibacillus gyeongsangnamensis</name>
    <dbReference type="NCBI Taxonomy" id="3388067"/>
    <lineage>
        <taxon>Bacteria</taxon>
        <taxon>Bacillati</taxon>
        <taxon>Bacillota</taxon>
        <taxon>Bacilli</taxon>
        <taxon>Bacillales</taxon>
        <taxon>Paenibacillaceae</taxon>
        <taxon>Paenibacillus</taxon>
    </lineage>
</organism>
<proteinExistence type="predicted"/>
<keyword evidence="1" id="KW-0812">Transmembrane</keyword>
<evidence type="ECO:0000313" key="3">
    <source>
        <dbReference type="Proteomes" id="UP001527882"/>
    </source>
</evidence>
<keyword evidence="1" id="KW-1133">Transmembrane helix</keyword>
<evidence type="ECO:0000256" key="1">
    <source>
        <dbReference type="SAM" id="Phobius"/>
    </source>
</evidence>
<evidence type="ECO:0000313" key="2">
    <source>
        <dbReference type="EMBL" id="MCZ8514004.1"/>
    </source>
</evidence>
<feature type="transmembrane region" description="Helical" evidence="1">
    <location>
        <begin position="31"/>
        <end position="50"/>
    </location>
</feature>
<dbReference type="NCBIfam" id="NF041644">
    <property type="entry name" value="CBO0543_fam"/>
    <property type="match status" value="1"/>
</dbReference>
<protein>
    <recommendedName>
        <fullName evidence="4">Histidine kinase N-terminal 7TM region domain-containing protein</fullName>
    </recommendedName>
</protein>
<keyword evidence="1" id="KW-0472">Membrane</keyword>
<dbReference type="Proteomes" id="UP001527882">
    <property type="component" value="Unassembled WGS sequence"/>
</dbReference>
<sequence>MSIEKSILIAIWTVCVPALLTGVPKRRYREAVLVFVTSQTLTWSISLLFVEWKWIQNPVREFQKATAVNFTFNFILFPTVTVFYSLFYPKTRSRPFRIGYTVLYIGCLMAFLTVMHRYTELARVVPLYRYAGTGLVFLGVLQAVHRYKNWFFSAEPAFRDGRRSG</sequence>
<name>A0ABT4QB11_9BACL</name>
<dbReference type="EMBL" id="JAQAGZ010000010">
    <property type="protein sequence ID" value="MCZ8514004.1"/>
    <property type="molecule type" value="Genomic_DNA"/>
</dbReference>